<dbReference type="AlphaFoldDB" id="A0A1X6MQX6"/>
<dbReference type="PANTHER" id="PTHR24171:SF10">
    <property type="entry name" value="ANKYRIN REPEAT DOMAIN-CONTAINING PROTEIN 29-LIKE"/>
    <property type="match status" value="1"/>
</dbReference>
<dbReference type="PROSITE" id="PS50088">
    <property type="entry name" value="ANK_REPEAT"/>
    <property type="match status" value="2"/>
</dbReference>
<evidence type="ECO:0000256" key="3">
    <source>
        <dbReference type="PROSITE-ProRule" id="PRU00023"/>
    </source>
</evidence>
<name>A0A1X6MQX6_9APHY</name>
<protein>
    <submittedName>
        <fullName evidence="4">Uncharacterized protein</fullName>
    </submittedName>
</protein>
<dbReference type="STRING" id="670580.A0A1X6MQX6"/>
<dbReference type="PROSITE" id="PS50297">
    <property type="entry name" value="ANK_REP_REGION"/>
    <property type="match status" value="1"/>
</dbReference>
<keyword evidence="5" id="KW-1185">Reference proteome</keyword>
<evidence type="ECO:0000256" key="2">
    <source>
        <dbReference type="ARBA" id="ARBA00023043"/>
    </source>
</evidence>
<dbReference type="InterPro" id="IPR036770">
    <property type="entry name" value="Ankyrin_rpt-contain_sf"/>
</dbReference>
<dbReference type="SUPFAM" id="SSF48403">
    <property type="entry name" value="Ankyrin repeat"/>
    <property type="match status" value="1"/>
</dbReference>
<proteinExistence type="predicted"/>
<dbReference type="EMBL" id="KZ110603">
    <property type="protein sequence ID" value="OSX58801.1"/>
    <property type="molecule type" value="Genomic_DNA"/>
</dbReference>
<dbReference type="Pfam" id="PF13637">
    <property type="entry name" value="Ank_4"/>
    <property type="match status" value="1"/>
</dbReference>
<dbReference type="InterPro" id="IPR002110">
    <property type="entry name" value="Ankyrin_rpt"/>
</dbReference>
<evidence type="ECO:0000313" key="5">
    <source>
        <dbReference type="Proteomes" id="UP000194127"/>
    </source>
</evidence>
<keyword evidence="2 3" id="KW-0040">ANK repeat</keyword>
<dbReference type="GeneID" id="36324593"/>
<dbReference type="OrthoDB" id="539213at2759"/>
<feature type="repeat" description="ANK" evidence="3">
    <location>
        <begin position="121"/>
        <end position="153"/>
    </location>
</feature>
<evidence type="ECO:0000256" key="1">
    <source>
        <dbReference type="ARBA" id="ARBA00022737"/>
    </source>
</evidence>
<sequence>MFQMWCDFCNRDSLVNTKKPQACSERYLASAGHEEVVKELLGAGANVNARNDKGLTPLWAYMKLLHVAIRLTQALPINAKDKANQTPLHRAATTGSTGFITILLNPPEGSPKTRLNAADRVGNTPLHLAMESAHAEAACLLIEAGADRTRENLDSEMPEDLDGVGGQEQRRAKAYVIGRCGQRS</sequence>
<dbReference type="Gene3D" id="1.25.40.20">
    <property type="entry name" value="Ankyrin repeat-containing domain"/>
    <property type="match status" value="2"/>
</dbReference>
<reference evidence="4 5" key="1">
    <citation type="submission" date="2017-04" db="EMBL/GenBank/DDBJ databases">
        <title>Genome Sequence of the Model Brown-Rot Fungus Postia placenta SB12.</title>
        <authorList>
            <consortium name="DOE Joint Genome Institute"/>
            <person name="Gaskell J."/>
            <person name="Kersten P."/>
            <person name="Larrondo L.F."/>
            <person name="Canessa P."/>
            <person name="Martinez D."/>
            <person name="Hibbett D."/>
            <person name="Schmoll M."/>
            <person name="Kubicek C.P."/>
            <person name="Martinez A.T."/>
            <person name="Yadav J."/>
            <person name="Master E."/>
            <person name="Magnuson J.K."/>
            <person name="James T."/>
            <person name="Yaver D."/>
            <person name="Berka R."/>
            <person name="Labutti K."/>
            <person name="Lipzen A."/>
            <person name="Aerts A."/>
            <person name="Barry K."/>
            <person name="Henrissat B."/>
            <person name="Blanchette R."/>
            <person name="Grigoriev I."/>
            <person name="Cullen D."/>
        </authorList>
    </citation>
    <scope>NUCLEOTIDE SEQUENCE [LARGE SCALE GENOMIC DNA]</scope>
    <source>
        <strain evidence="4 5">MAD-698-R-SB12</strain>
    </source>
</reference>
<dbReference type="PANTHER" id="PTHR24171">
    <property type="entry name" value="ANKYRIN REPEAT DOMAIN-CONTAINING PROTEIN 39-RELATED"/>
    <property type="match status" value="1"/>
</dbReference>
<dbReference type="Proteomes" id="UP000194127">
    <property type="component" value="Unassembled WGS sequence"/>
</dbReference>
<dbReference type="SMART" id="SM00248">
    <property type="entry name" value="ANK"/>
    <property type="match status" value="3"/>
</dbReference>
<accession>A0A1X6MQX6</accession>
<gene>
    <name evidence="4" type="ORF">POSPLADRAFT_1048995</name>
</gene>
<evidence type="ECO:0000313" key="4">
    <source>
        <dbReference type="EMBL" id="OSX58801.1"/>
    </source>
</evidence>
<dbReference type="Pfam" id="PF12796">
    <property type="entry name" value="Ank_2"/>
    <property type="match status" value="1"/>
</dbReference>
<keyword evidence="1" id="KW-0677">Repeat</keyword>
<feature type="repeat" description="ANK" evidence="3">
    <location>
        <begin position="29"/>
        <end position="52"/>
    </location>
</feature>
<dbReference type="RefSeq" id="XP_024335595.1">
    <property type="nucleotide sequence ID" value="XM_024479643.1"/>
</dbReference>
<organism evidence="4 5">
    <name type="scientific">Postia placenta MAD-698-R-SB12</name>
    <dbReference type="NCBI Taxonomy" id="670580"/>
    <lineage>
        <taxon>Eukaryota</taxon>
        <taxon>Fungi</taxon>
        <taxon>Dikarya</taxon>
        <taxon>Basidiomycota</taxon>
        <taxon>Agaricomycotina</taxon>
        <taxon>Agaricomycetes</taxon>
        <taxon>Polyporales</taxon>
        <taxon>Adustoporiaceae</taxon>
        <taxon>Rhodonia</taxon>
    </lineage>
</organism>